<accession>A0A8D5U9Y4</accession>
<sequence length="183" mass="21386">MCTNLRRLYCLFNNSMVYWSSKDNLSFTIIMNFIRATMTRRKAATGIRPILRRKDVVSFTSINGRNNIASFSRLSSFNEAKTKNRSTLAVILFKIIVISMMINIVLKIKIFFQEIICNKWFALRLTIPNLLRKFGSKLIKSLTVLNNVNPIHSRYRDDILYFVYFKRLKIKASIINCVFPSIP</sequence>
<evidence type="ECO:0000313" key="3">
    <source>
        <dbReference type="Proteomes" id="UP000825123"/>
    </source>
</evidence>
<feature type="transmembrane region" description="Helical" evidence="1">
    <location>
        <begin position="86"/>
        <end position="106"/>
    </location>
</feature>
<dbReference type="Proteomes" id="UP000825123">
    <property type="component" value="Chromosome"/>
</dbReference>
<dbReference type="EMBL" id="AP024597">
    <property type="protein sequence ID" value="BCU71573.1"/>
    <property type="molecule type" value="Genomic_DNA"/>
</dbReference>
<dbReference type="KEGG" id="csty:KN1_28700"/>
<name>A0A8D5U9Y4_9CREN</name>
<evidence type="ECO:0000256" key="1">
    <source>
        <dbReference type="SAM" id="Phobius"/>
    </source>
</evidence>
<reference evidence="2 3" key="1">
    <citation type="submission" date="2021-04" db="EMBL/GenBank/DDBJ databases">
        <title>Complete genome sequence of Stygiolobus sp. KN-1.</title>
        <authorList>
            <person name="Nakamura K."/>
            <person name="Sakai H."/>
            <person name="Kurosawa N."/>
        </authorList>
    </citation>
    <scope>NUCLEOTIDE SEQUENCE [LARGE SCALE GENOMIC DNA]</scope>
    <source>
        <strain evidence="2 3">KN-1</strain>
    </source>
</reference>
<evidence type="ECO:0000313" key="2">
    <source>
        <dbReference type="EMBL" id="BCU71573.1"/>
    </source>
</evidence>
<gene>
    <name evidence="2" type="ORF">KN1_28700</name>
</gene>
<protein>
    <submittedName>
        <fullName evidence="2">Uncharacterized protein</fullName>
    </submittedName>
</protein>
<keyword evidence="1" id="KW-0472">Membrane</keyword>
<organism evidence="2 3">
    <name type="scientific">Stygiolobus caldivivus</name>
    <dbReference type="NCBI Taxonomy" id="2824673"/>
    <lineage>
        <taxon>Archaea</taxon>
        <taxon>Thermoproteota</taxon>
        <taxon>Thermoprotei</taxon>
        <taxon>Sulfolobales</taxon>
        <taxon>Sulfolobaceae</taxon>
        <taxon>Stygiolobus</taxon>
    </lineage>
</organism>
<keyword evidence="1" id="KW-1133">Transmembrane helix</keyword>
<keyword evidence="1" id="KW-0812">Transmembrane</keyword>
<dbReference type="AlphaFoldDB" id="A0A8D5U9Y4"/>
<proteinExistence type="predicted"/>
<keyword evidence="3" id="KW-1185">Reference proteome</keyword>